<organism evidence="3 4">
    <name type="scientific">Aspergillus fumigatiaffinis</name>
    <dbReference type="NCBI Taxonomy" id="340414"/>
    <lineage>
        <taxon>Eukaryota</taxon>
        <taxon>Fungi</taxon>
        <taxon>Dikarya</taxon>
        <taxon>Ascomycota</taxon>
        <taxon>Pezizomycotina</taxon>
        <taxon>Eurotiomycetes</taxon>
        <taxon>Eurotiomycetidae</taxon>
        <taxon>Eurotiales</taxon>
        <taxon>Aspergillaceae</taxon>
        <taxon>Aspergillus</taxon>
        <taxon>Aspergillus subgen. Fumigati</taxon>
    </lineage>
</organism>
<feature type="compositionally biased region" description="Low complexity" evidence="1">
    <location>
        <begin position="45"/>
        <end position="81"/>
    </location>
</feature>
<feature type="compositionally biased region" description="Polar residues" evidence="1">
    <location>
        <begin position="207"/>
        <end position="230"/>
    </location>
</feature>
<dbReference type="AlphaFoldDB" id="A0A8H4GF16"/>
<dbReference type="Gene3D" id="1.20.5.510">
    <property type="entry name" value="Single helix bin"/>
    <property type="match status" value="1"/>
</dbReference>
<dbReference type="OrthoDB" id="5431298at2759"/>
<keyword evidence="2" id="KW-0812">Transmembrane</keyword>
<dbReference type="Proteomes" id="UP000653565">
    <property type="component" value="Unassembled WGS sequence"/>
</dbReference>
<sequence>MTLHLARQANTCTGSKQWYVCSKGNFRGCCSVDPCNTGVCPDQETQTTLSTSTTSATSKDVSTTTATSPTTAITTAPSTSSQGDIPGIIPTRTVTQAVAPATDIDAAAASPGHDHGALIGGVVGGVLALILLAGLLFLVYRSRKKHGKRFVLLRWRVTRGGGHEKASTVASSRGIVSGNEGRLLDVPSSNTPSHPVVNQALTVPGSERTSAISNTITQPPTYATRNTSKISVPAETTHHSSVSSLPPASSATSRPSPDVNLNLNLSTSTSTSPPPAPDRADTTPELFDTGFYRQRAELAAYSQSELINIPPERRQMQVPPAQQTNSEIDQPAQAQLPSIITPDGVILGANFDYRVPEDDPYPGSGEGIGHVLSFMQFEEGGGSERRKEWRKSFESGTGV</sequence>
<dbReference type="EMBL" id="JAAAPX010000016">
    <property type="protein sequence ID" value="KAF4242643.1"/>
    <property type="molecule type" value="Genomic_DNA"/>
</dbReference>
<feature type="region of interest" description="Disordered" evidence="1">
    <location>
        <begin position="44"/>
        <end position="85"/>
    </location>
</feature>
<keyword evidence="2" id="KW-1133">Transmembrane helix</keyword>
<evidence type="ECO:0000256" key="2">
    <source>
        <dbReference type="SAM" id="Phobius"/>
    </source>
</evidence>
<feature type="region of interest" description="Disordered" evidence="1">
    <location>
        <begin position="379"/>
        <end position="399"/>
    </location>
</feature>
<reference evidence="3" key="1">
    <citation type="journal article" date="2020" name="bioRxiv">
        <title>Genomic and phenotypic heterogeneity of clinical isolates of the human pathogens Aspergillus fumigatus, Aspergillus lentulus and Aspergillus fumigatiaffinis.</title>
        <authorList>
            <person name="dos Santos R.A.C."/>
            <person name="Steenwyk J.L."/>
            <person name="Rivero-Menendez O."/>
            <person name="Mead M.E."/>
            <person name="Silva L.P."/>
            <person name="Bastos R.W."/>
            <person name="Alastruey-Izquierdo A."/>
            <person name="Goldman G.H."/>
            <person name="Rokas A."/>
        </authorList>
    </citation>
    <scope>NUCLEOTIDE SEQUENCE</scope>
    <source>
        <strain evidence="3">CNM-CM6805</strain>
    </source>
</reference>
<keyword evidence="4" id="KW-1185">Reference proteome</keyword>
<name>A0A8H4GF16_9EURO</name>
<evidence type="ECO:0000256" key="1">
    <source>
        <dbReference type="SAM" id="MobiDB-lite"/>
    </source>
</evidence>
<gene>
    <name evidence="3" type="ORF">CNMCM6805_002715</name>
</gene>
<feature type="region of interest" description="Disordered" evidence="1">
    <location>
        <begin position="206"/>
        <end position="285"/>
    </location>
</feature>
<comment type="caution">
    <text evidence="3">The sequence shown here is derived from an EMBL/GenBank/DDBJ whole genome shotgun (WGS) entry which is preliminary data.</text>
</comment>
<accession>A0A8H4GF16</accession>
<evidence type="ECO:0000313" key="3">
    <source>
        <dbReference type="EMBL" id="KAF4242643.1"/>
    </source>
</evidence>
<reference evidence="3" key="2">
    <citation type="submission" date="2020-04" db="EMBL/GenBank/DDBJ databases">
        <authorList>
            <person name="Santos R.A.C."/>
            <person name="Steenwyk J.L."/>
            <person name="Rivero-Menendez O."/>
            <person name="Mead M.E."/>
            <person name="Silva L.P."/>
            <person name="Bastos R.W."/>
            <person name="Alastruey-Izquierdo A."/>
            <person name="Goldman G.H."/>
            <person name="Rokas A."/>
        </authorList>
    </citation>
    <scope>NUCLEOTIDE SEQUENCE</scope>
    <source>
        <strain evidence="3">CNM-CM6805</strain>
    </source>
</reference>
<feature type="transmembrane region" description="Helical" evidence="2">
    <location>
        <begin position="117"/>
        <end position="140"/>
    </location>
</feature>
<evidence type="ECO:0008006" key="5">
    <source>
        <dbReference type="Google" id="ProtNLM"/>
    </source>
</evidence>
<proteinExistence type="predicted"/>
<protein>
    <recommendedName>
        <fullName evidence="5">ER membrane protein Wsc4</fullName>
    </recommendedName>
</protein>
<evidence type="ECO:0000313" key="4">
    <source>
        <dbReference type="Proteomes" id="UP000653565"/>
    </source>
</evidence>
<feature type="compositionally biased region" description="Low complexity" evidence="1">
    <location>
        <begin position="240"/>
        <end position="271"/>
    </location>
</feature>
<keyword evidence="2" id="KW-0472">Membrane</keyword>
<feature type="compositionally biased region" description="Basic and acidic residues" evidence="1">
    <location>
        <begin position="382"/>
        <end position="393"/>
    </location>
</feature>